<evidence type="ECO:0000256" key="6">
    <source>
        <dbReference type="ARBA" id="ARBA00022737"/>
    </source>
</evidence>
<reference evidence="17" key="1">
    <citation type="submission" date="2022-12" db="EMBL/GenBank/DDBJ databases">
        <title>Draft genome assemblies for two species of Escallonia (Escalloniales).</title>
        <authorList>
            <person name="Chanderbali A."/>
            <person name="Dervinis C."/>
            <person name="Anghel I."/>
            <person name="Soltis D."/>
            <person name="Soltis P."/>
            <person name="Zapata F."/>
        </authorList>
    </citation>
    <scope>NUCLEOTIDE SEQUENCE</scope>
    <source>
        <strain evidence="17">UCBG64.0493</strain>
        <tissue evidence="17">Leaf</tissue>
    </source>
</reference>
<dbReference type="FunFam" id="3.30.430.20:FF:000002">
    <property type="entry name" value="Cysteine-rich receptor-like protein kinase 10"/>
    <property type="match status" value="1"/>
</dbReference>
<evidence type="ECO:0000256" key="7">
    <source>
        <dbReference type="ARBA" id="ARBA00022741"/>
    </source>
</evidence>
<feature type="region of interest" description="Disordered" evidence="13">
    <location>
        <begin position="125"/>
        <end position="152"/>
    </location>
</feature>
<feature type="domain" description="Gnk2-homologous" evidence="16">
    <location>
        <begin position="15"/>
        <end position="121"/>
    </location>
</feature>
<evidence type="ECO:0000256" key="5">
    <source>
        <dbReference type="ARBA" id="ARBA00022729"/>
    </source>
</evidence>
<keyword evidence="9" id="KW-0067">ATP-binding</keyword>
<dbReference type="PROSITE" id="PS50011">
    <property type="entry name" value="PROTEIN_KINASE_DOM"/>
    <property type="match status" value="1"/>
</dbReference>
<keyword evidence="7" id="KW-0547">Nucleotide-binding</keyword>
<dbReference type="CDD" id="cd23509">
    <property type="entry name" value="Gnk2-like"/>
    <property type="match status" value="1"/>
</dbReference>
<protein>
    <submittedName>
        <fullName evidence="17">Uncharacterized protein</fullName>
    </submittedName>
</protein>
<evidence type="ECO:0000259" key="15">
    <source>
        <dbReference type="PROSITE" id="PS50011"/>
    </source>
</evidence>
<dbReference type="SUPFAM" id="SSF56112">
    <property type="entry name" value="Protein kinase-like (PK-like)"/>
    <property type="match status" value="1"/>
</dbReference>
<sequence>MLRFSNSNILSSVDDGFVYLGCNVNNVTNLAQFDNVLGNLLFSLHDREAAAATRKYAADEANYTSFSKIYGLEQCTPDISEADCGRCLDMARIDMTNSCSGKAGATSVRYSCVLRFELYQFYQPTAGAPPPPPPRGTESPPPSSTDTPGGGSNKSRTIIVVVIPTASVVLIVFLICLFLRLRKRKQNMSMRAAVYERKLPLLSNANGRLQNGREIAVKRLSKDSRQGELEFKNEVLLVAKLQHRNLVRLLGFCLEKIERLLIYEFVPNASLDKSLFGMIRTSLAY</sequence>
<keyword evidence="2" id="KW-0723">Serine/threonine-protein kinase</keyword>
<evidence type="ECO:0000256" key="2">
    <source>
        <dbReference type="ARBA" id="ARBA00022527"/>
    </source>
</evidence>
<organism evidence="17 18">
    <name type="scientific">Escallonia herrerae</name>
    <dbReference type="NCBI Taxonomy" id="1293975"/>
    <lineage>
        <taxon>Eukaryota</taxon>
        <taxon>Viridiplantae</taxon>
        <taxon>Streptophyta</taxon>
        <taxon>Embryophyta</taxon>
        <taxon>Tracheophyta</taxon>
        <taxon>Spermatophyta</taxon>
        <taxon>Magnoliopsida</taxon>
        <taxon>eudicotyledons</taxon>
        <taxon>Gunneridae</taxon>
        <taxon>Pentapetalae</taxon>
        <taxon>asterids</taxon>
        <taxon>campanulids</taxon>
        <taxon>Escalloniales</taxon>
        <taxon>Escalloniaceae</taxon>
        <taxon>Escallonia</taxon>
    </lineage>
</organism>
<keyword evidence="3" id="KW-0808">Transferase</keyword>
<evidence type="ECO:0000256" key="12">
    <source>
        <dbReference type="ARBA" id="ARBA00023170"/>
    </source>
</evidence>
<keyword evidence="6" id="KW-0677">Repeat</keyword>
<comment type="caution">
    <text evidence="17">The sequence shown here is derived from an EMBL/GenBank/DDBJ whole genome shotgun (WGS) entry which is preliminary data.</text>
</comment>
<dbReference type="AlphaFoldDB" id="A0AA89B104"/>
<keyword evidence="5" id="KW-0732">Signal</keyword>
<dbReference type="PROSITE" id="PS51473">
    <property type="entry name" value="GNK2"/>
    <property type="match status" value="1"/>
</dbReference>
<dbReference type="InterPro" id="IPR000719">
    <property type="entry name" value="Prot_kinase_dom"/>
</dbReference>
<keyword evidence="10 14" id="KW-1133">Transmembrane helix</keyword>
<evidence type="ECO:0000256" key="13">
    <source>
        <dbReference type="SAM" id="MobiDB-lite"/>
    </source>
</evidence>
<evidence type="ECO:0000256" key="14">
    <source>
        <dbReference type="SAM" id="Phobius"/>
    </source>
</evidence>
<dbReference type="InterPro" id="IPR002902">
    <property type="entry name" value="GNK2"/>
</dbReference>
<dbReference type="Gene3D" id="3.30.200.20">
    <property type="entry name" value="Phosphorylase Kinase, domain 1"/>
    <property type="match status" value="1"/>
</dbReference>
<dbReference type="Proteomes" id="UP001188597">
    <property type="component" value="Unassembled WGS sequence"/>
</dbReference>
<evidence type="ECO:0000256" key="4">
    <source>
        <dbReference type="ARBA" id="ARBA00022692"/>
    </source>
</evidence>
<keyword evidence="4 14" id="KW-0812">Transmembrane</keyword>
<evidence type="ECO:0000256" key="8">
    <source>
        <dbReference type="ARBA" id="ARBA00022777"/>
    </source>
</evidence>
<evidence type="ECO:0000256" key="11">
    <source>
        <dbReference type="ARBA" id="ARBA00023136"/>
    </source>
</evidence>
<evidence type="ECO:0000259" key="16">
    <source>
        <dbReference type="PROSITE" id="PS51473"/>
    </source>
</evidence>
<feature type="compositionally biased region" description="Pro residues" evidence="13">
    <location>
        <begin position="127"/>
        <end position="143"/>
    </location>
</feature>
<dbReference type="Pfam" id="PF01657">
    <property type="entry name" value="Stress-antifung"/>
    <property type="match status" value="1"/>
</dbReference>
<dbReference type="InterPro" id="IPR038408">
    <property type="entry name" value="GNK2_sf"/>
</dbReference>
<evidence type="ECO:0000313" key="18">
    <source>
        <dbReference type="Proteomes" id="UP001188597"/>
    </source>
</evidence>
<keyword evidence="11 14" id="KW-0472">Membrane</keyword>
<keyword evidence="18" id="KW-1185">Reference proteome</keyword>
<name>A0AA89B104_9ASTE</name>
<dbReference type="Pfam" id="PF07714">
    <property type="entry name" value="PK_Tyr_Ser-Thr"/>
    <property type="match status" value="1"/>
</dbReference>
<evidence type="ECO:0000256" key="9">
    <source>
        <dbReference type="ARBA" id="ARBA00022840"/>
    </source>
</evidence>
<evidence type="ECO:0000256" key="1">
    <source>
        <dbReference type="ARBA" id="ARBA00004167"/>
    </source>
</evidence>
<dbReference type="EMBL" id="JAVXUP010000579">
    <property type="protein sequence ID" value="KAK3024824.1"/>
    <property type="molecule type" value="Genomic_DNA"/>
</dbReference>
<keyword evidence="12" id="KW-0675">Receptor</keyword>
<dbReference type="GO" id="GO:0004674">
    <property type="term" value="F:protein serine/threonine kinase activity"/>
    <property type="evidence" value="ECO:0007669"/>
    <property type="project" value="UniProtKB-KW"/>
</dbReference>
<dbReference type="Gene3D" id="3.30.430.20">
    <property type="entry name" value="Gnk2 domain, C-X8-C-X2-C motif"/>
    <property type="match status" value="1"/>
</dbReference>
<evidence type="ECO:0000256" key="10">
    <source>
        <dbReference type="ARBA" id="ARBA00022989"/>
    </source>
</evidence>
<feature type="transmembrane region" description="Helical" evidence="14">
    <location>
        <begin position="158"/>
        <end position="181"/>
    </location>
</feature>
<proteinExistence type="predicted"/>
<feature type="domain" description="Protein kinase" evidence="15">
    <location>
        <begin position="180"/>
        <end position="285"/>
    </location>
</feature>
<evidence type="ECO:0000313" key="17">
    <source>
        <dbReference type="EMBL" id="KAK3024824.1"/>
    </source>
</evidence>
<dbReference type="PANTHER" id="PTHR27002">
    <property type="entry name" value="RECEPTOR-LIKE SERINE/THREONINE-PROTEIN KINASE SD1-8"/>
    <property type="match status" value="1"/>
</dbReference>
<dbReference type="FunFam" id="3.30.200.20:FF:000910">
    <property type="entry name" value="Cysteine-rich receptor-like protein kinase 11"/>
    <property type="match status" value="1"/>
</dbReference>
<dbReference type="InterPro" id="IPR011009">
    <property type="entry name" value="Kinase-like_dom_sf"/>
</dbReference>
<dbReference type="PANTHER" id="PTHR27002:SF1073">
    <property type="entry name" value="CYSTEINE-RICH RECEPTOR-LIKE PROTEIN KINASE 29"/>
    <property type="match status" value="1"/>
</dbReference>
<dbReference type="InterPro" id="IPR001245">
    <property type="entry name" value="Ser-Thr/Tyr_kinase_cat_dom"/>
</dbReference>
<dbReference type="GO" id="GO:0005886">
    <property type="term" value="C:plasma membrane"/>
    <property type="evidence" value="ECO:0007669"/>
    <property type="project" value="TreeGrafter"/>
</dbReference>
<gene>
    <name evidence="17" type="ORF">RJ639_045041</name>
</gene>
<dbReference type="GO" id="GO:0005524">
    <property type="term" value="F:ATP binding"/>
    <property type="evidence" value="ECO:0007669"/>
    <property type="project" value="UniProtKB-KW"/>
</dbReference>
<evidence type="ECO:0000256" key="3">
    <source>
        <dbReference type="ARBA" id="ARBA00022679"/>
    </source>
</evidence>
<accession>A0AA89B104</accession>
<comment type="subcellular location">
    <subcellularLocation>
        <location evidence="1">Membrane</location>
        <topology evidence="1">Single-pass membrane protein</topology>
    </subcellularLocation>
</comment>
<keyword evidence="8" id="KW-0418">Kinase</keyword>